<sequence length="116" mass="12104">MKLTARLLLLVLLAVLLPLRSSFALGLPGSDVPCHLAGAMQQMADDGDHAKPCHQAAGHAATHCDHCSACTLATPLFGPPPALLVPTEAAPLRYPPLLAPAPCHRAEGLERPPRNA</sequence>
<organism evidence="1 2">
    <name type="scientific">Roseateles paludis</name>
    <dbReference type="NCBI Taxonomy" id="3145238"/>
    <lineage>
        <taxon>Bacteria</taxon>
        <taxon>Pseudomonadati</taxon>
        <taxon>Pseudomonadota</taxon>
        <taxon>Betaproteobacteria</taxon>
        <taxon>Burkholderiales</taxon>
        <taxon>Sphaerotilaceae</taxon>
        <taxon>Roseateles</taxon>
    </lineage>
</organism>
<reference evidence="1 2" key="1">
    <citation type="submission" date="2024-05" db="EMBL/GenBank/DDBJ databases">
        <title>Roseateles sp. DJS-2-20 16S ribosomal RNA gene Genome sequencing and assembly.</title>
        <authorList>
            <person name="Woo H."/>
        </authorList>
    </citation>
    <scope>NUCLEOTIDE SEQUENCE [LARGE SCALE GENOMIC DNA]</scope>
    <source>
        <strain evidence="1 2">DJS-2-20</strain>
    </source>
</reference>
<dbReference type="Proteomes" id="UP001495147">
    <property type="component" value="Unassembled WGS sequence"/>
</dbReference>
<evidence type="ECO:0000313" key="1">
    <source>
        <dbReference type="EMBL" id="MEO3690766.1"/>
    </source>
</evidence>
<dbReference type="RefSeq" id="WP_347703588.1">
    <property type="nucleotide sequence ID" value="NZ_JBDPZD010000001.1"/>
</dbReference>
<name>A0ABV0FZG2_9BURK</name>
<dbReference type="EMBL" id="JBDPZD010000001">
    <property type="protein sequence ID" value="MEO3690766.1"/>
    <property type="molecule type" value="Genomic_DNA"/>
</dbReference>
<accession>A0ABV0FZG2</accession>
<keyword evidence="2" id="KW-1185">Reference proteome</keyword>
<evidence type="ECO:0000313" key="2">
    <source>
        <dbReference type="Proteomes" id="UP001495147"/>
    </source>
</evidence>
<protein>
    <submittedName>
        <fullName evidence="1">DUF2946 family protein</fullName>
    </submittedName>
</protein>
<comment type="caution">
    <text evidence="1">The sequence shown here is derived from an EMBL/GenBank/DDBJ whole genome shotgun (WGS) entry which is preliminary data.</text>
</comment>
<proteinExistence type="predicted"/>
<gene>
    <name evidence="1" type="ORF">ABDJ85_04745</name>
</gene>